<dbReference type="STRING" id="930131.SAMN05216389_106101"/>
<dbReference type="Proteomes" id="UP000198618">
    <property type="component" value="Unassembled WGS sequence"/>
</dbReference>
<dbReference type="RefSeq" id="WP_090868747.1">
    <property type="nucleotide sequence ID" value="NZ_FOHE01000006.1"/>
</dbReference>
<accession>A0A1I0CAT2</accession>
<gene>
    <name evidence="1" type="ORF">SAMN05216389_106101</name>
</gene>
<protein>
    <submittedName>
        <fullName evidence="1">Uncharacterized protein</fullName>
    </submittedName>
</protein>
<dbReference type="EMBL" id="FOHE01000006">
    <property type="protein sequence ID" value="SET16003.1"/>
    <property type="molecule type" value="Genomic_DNA"/>
</dbReference>
<keyword evidence="2" id="KW-1185">Reference proteome</keyword>
<evidence type="ECO:0000313" key="1">
    <source>
        <dbReference type="EMBL" id="SET16003.1"/>
    </source>
</evidence>
<sequence length="76" mass="9018">MGYILPIQHHEYHDYQKRIIKEKRNPYVIEKPFKTILESQYEELKKDNYSSQASTKESRIIYADLTGTGENVNVKV</sequence>
<dbReference type="OrthoDB" id="2706316at2"/>
<reference evidence="1 2" key="1">
    <citation type="submission" date="2016-10" db="EMBL/GenBank/DDBJ databases">
        <authorList>
            <person name="de Groot N.N."/>
        </authorList>
    </citation>
    <scope>NUCLEOTIDE SEQUENCE [LARGE SCALE GENOMIC DNA]</scope>
    <source>
        <strain evidence="1 2">IBRC-M 10780</strain>
    </source>
</reference>
<evidence type="ECO:0000313" key="2">
    <source>
        <dbReference type="Proteomes" id="UP000198618"/>
    </source>
</evidence>
<organism evidence="1 2">
    <name type="scientific">Oceanobacillus limi</name>
    <dbReference type="NCBI Taxonomy" id="930131"/>
    <lineage>
        <taxon>Bacteria</taxon>
        <taxon>Bacillati</taxon>
        <taxon>Bacillota</taxon>
        <taxon>Bacilli</taxon>
        <taxon>Bacillales</taxon>
        <taxon>Bacillaceae</taxon>
        <taxon>Oceanobacillus</taxon>
    </lineage>
</organism>
<dbReference type="AlphaFoldDB" id="A0A1I0CAT2"/>
<name>A0A1I0CAT2_9BACI</name>
<proteinExistence type="predicted"/>